<protein>
    <submittedName>
        <fullName evidence="2">Transmembrane protein, putative</fullName>
    </submittedName>
</protein>
<evidence type="ECO:0000256" key="1">
    <source>
        <dbReference type="SAM" id="Phobius"/>
    </source>
</evidence>
<dbReference type="KEGG" id="tet:TTHERM_000470731"/>
<evidence type="ECO:0000313" key="2">
    <source>
        <dbReference type="EMBL" id="EWS73304.1"/>
    </source>
</evidence>
<feature type="transmembrane region" description="Helical" evidence="1">
    <location>
        <begin position="376"/>
        <end position="398"/>
    </location>
</feature>
<keyword evidence="1 2" id="KW-0812">Transmembrane</keyword>
<organism evidence="2 3">
    <name type="scientific">Tetrahymena thermophila (strain SB210)</name>
    <dbReference type="NCBI Taxonomy" id="312017"/>
    <lineage>
        <taxon>Eukaryota</taxon>
        <taxon>Sar</taxon>
        <taxon>Alveolata</taxon>
        <taxon>Ciliophora</taxon>
        <taxon>Intramacronucleata</taxon>
        <taxon>Oligohymenophorea</taxon>
        <taxon>Hymenostomatida</taxon>
        <taxon>Tetrahymenina</taxon>
        <taxon>Tetrahymenidae</taxon>
        <taxon>Tetrahymena</taxon>
    </lineage>
</organism>
<keyword evidence="1" id="KW-1133">Transmembrane helix</keyword>
<proteinExistence type="predicted"/>
<keyword evidence="3" id="KW-1185">Reference proteome</keyword>
<dbReference type="RefSeq" id="XP_012654153.1">
    <property type="nucleotide sequence ID" value="XM_012798699.1"/>
</dbReference>
<keyword evidence="1" id="KW-0472">Membrane</keyword>
<feature type="transmembrane region" description="Helical" evidence="1">
    <location>
        <begin position="272"/>
        <end position="292"/>
    </location>
</feature>
<dbReference type="EMBL" id="GG662622">
    <property type="protein sequence ID" value="EWS73304.1"/>
    <property type="molecule type" value="Genomic_DNA"/>
</dbReference>
<gene>
    <name evidence="2" type="ORF">TTHERM_000470731</name>
</gene>
<evidence type="ECO:0000313" key="3">
    <source>
        <dbReference type="Proteomes" id="UP000009168"/>
    </source>
</evidence>
<dbReference type="InParanoid" id="W7XII3"/>
<dbReference type="GeneID" id="24439145"/>
<feature type="transmembrane region" description="Helical" evidence="1">
    <location>
        <begin position="349"/>
        <end position="370"/>
    </location>
</feature>
<dbReference type="Proteomes" id="UP000009168">
    <property type="component" value="Unassembled WGS sequence"/>
</dbReference>
<reference evidence="3" key="1">
    <citation type="journal article" date="2006" name="PLoS Biol.">
        <title>Macronuclear genome sequence of the ciliate Tetrahymena thermophila, a model eukaryote.</title>
        <authorList>
            <person name="Eisen J.A."/>
            <person name="Coyne R.S."/>
            <person name="Wu M."/>
            <person name="Wu D."/>
            <person name="Thiagarajan M."/>
            <person name="Wortman J.R."/>
            <person name="Badger J.H."/>
            <person name="Ren Q."/>
            <person name="Amedeo P."/>
            <person name="Jones K.M."/>
            <person name="Tallon L.J."/>
            <person name="Delcher A.L."/>
            <person name="Salzberg S.L."/>
            <person name="Silva J.C."/>
            <person name="Haas B.J."/>
            <person name="Majoros W.H."/>
            <person name="Farzad M."/>
            <person name="Carlton J.M."/>
            <person name="Smith R.K. Jr."/>
            <person name="Garg J."/>
            <person name="Pearlman R.E."/>
            <person name="Karrer K.M."/>
            <person name="Sun L."/>
            <person name="Manning G."/>
            <person name="Elde N.C."/>
            <person name="Turkewitz A.P."/>
            <person name="Asai D.J."/>
            <person name="Wilkes D.E."/>
            <person name="Wang Y."/>
            <person name="Cai H."/>
            <person name="Collins K."/>
            <person name="Stewart B.A."/>
            <person name="Lee S.R."/>
            <person name="Wilamowska K."/>
            <person name="Weinberg Z."/>
            <person name="Ruzzo W.L."/>
            <person name="Wloga D."/>
            <person name="Gaertig J."/>
            <person name="Frankel J."/>
            <person name="Tsao C.-C."/>
            <person name="Gorovsky M.A."/>
            <person name="Keeling P.J."/>
            <person name="Waller R.F."/>
            <person name="Patron N.J."/>
            <person name="Cherry J.M."/>
            <person name="Stover N.A."/>
            <person name="Krieger C.J."/>
            <person name="del Toro C."/>
            <person name="Ryder H.F."/>
            <person name="Williamson S.C."/>
            <person name="Barbeau R.A."/>
            <person name="Hamilton E.P."/>
            <person name="Orias E."/>
        </authorList>
    </citation>
    <scope>NUCLEOTIDE SEQUENCE [LARGE SCALE GENOMIC DNA]</scope>
    <source>
        <strain evidence="3">SB210</strain>
    </source>
</reference>
<name>W7XII3_TETTS</name>
<dbReference type="AlphaFoldDB" id="W7XII3"/>
<accession>W7XII3</accession>
<sequence>MNLNQINIYLFNSFDINYFKIIQFILIVQNTPEDFIKVTKPLKTDGAIPGLVISYPVIYKPLTLVLEFKKVDGSLALSLPYYIPQLEQRLQYVLLVKGVPRFMKSTLPFNQGQLVKSKLRQCHIFPLGKFSSLAFPLIPTNRQKCPIPKIIVQKQQEIMNHNKSIKIYHLRNALVCYFFMEQVNLYILFQYQRLLKESQLQCHHQQQHLSLNHLQQQFQQLQLYIKLNHHLLKQFPSYLKLSPQYHLKDKQIHLNNDLAMTSNQKNQHFHNAVSLLLLIIPVFSIISLVDFLQTSEQSIDKPNRQIFYKNVGTTKYIKALQEPHAAARLDISKYFQIDSFMSGNSFFKFSIKVLLGAINLNGFSSLNLIVSNSQQMFHLISLLIVIFHIFIQSSLLPLQLLSKILFINSLILNKISLPMQWNPVSKAQPYSVYE</sequence>